<dbReference type="EMBL" id="ML991791">
    <property type="protein sequence ID" value="KAF2235417.1"/>
    <property type="molecule type" value="Genomic_DNA"/>
</dbReference>
<evidence type="ECO:0000256" key="3">
    <source>
        <dbReference type="ARBA" id="ARBA00023242"/>
    </source>
</evidence>
<dbReference type="InterPro" id="IPR036322">
    <property type="entry name" value="WD40_repeat_dom_sf"/>
</dbReference>
<reference evidence="5" key="1">
    <citation type="journal article" date="2020" name="Stud. Mycol.">
        <title>101 Dothideomycetes genomes: a test case for predicting lifestyles and emergence of pathogens.</title>
        <authorList>
            <person name="Haridas S."/>
            <person name="Albert R."/>
            <person name="Binder M."/>
            <person name="Bloem J."/>
            <person name="Labutti K."/>
            <person name="Salamov A."/>
            <person name="Andreopoulos B."/>
            <person name="Baker S."/>
            <person name="Barry K."/>
            <person name="Bills G."/>
            <person name="Bluhm B."/>
            <person name="Cannon C."/>
            <person name="Castanera R."/>
            <person name="Culley D."/>
            <person name="Daum C."/>
            <person name="Ezra D."/>
            <person name="Gonzalez J."/>
            <person name="Henrissat B."/>
            <person name="Kuo A."/>
            <person name="Liang C."/>
            <person name="Lipzen A."/>
            <person name="Lutzoni F."/>
            <person name="Magnuson J."/>
            <person name="Mondo S."/>
            <person name="Nolan M."/>
            <person name="Ohm R."/>
            <person name="Pangilinan J."/>
            <person name="Park H.-J."/>
            <person name="Ramirez L."/>
            <person name="Alfaro M."/>
            <person name="Sun H."/>
            <person name="Tritt A."/>
            <person name="Yoshinaga Y."/>
            <person name="Zwiers L.-H."/>
            <person name="Turgeon B."/>
            <person name="Goodwin S."/>
            <person name="Spatafora J."/>
            <person name="Crous P."/>
            <person name="Grigoriev I."/>
        </authorList>
    </citation>
    <scope>NUCLEOTIDE SEQUENCE</scope>
    <source>
        <strain evidence="5">Tuck. ex Michener</strain>
    </source>
</reference>
<dbReference type="PANTHER" id="PTHR15052">
    <property type="entry name" value="RNA POLYMERASE III TRANSCRIPTION INITIATION FACTOR COMPLEX SUBUNIT"/>
    <property type="match status" value="1"/>
</dbReference>
<keyword evidence="3" id="KW-0539">Nucleus</keyword>
<comment type="subcellular location">
    <subcellularLocation>
        <location evidence="1">Nucleus</location>
    </subcellularLocation>
</comment>
<feature type="compositionally biased region" description="Acidic residues" evidence="4">
    <location>
        <begin position="36"/>
        <end position="53"/>
    </location>
</feature>
<gene>
    <name evidence="5" type="ORF">EV356DRAFT_500282</name>
</gene>
<evidence type="ECO:0000256" key="4">
    <source>
        <dbReference type="SAM" id="MobiDB-lite"/>
    </source>
</evidence>
<feature type="compositionally biased region" description="Basic residues" evidence="4">
    <location>
        <begin position="9"/>
        <end position="18"/>
    </location>
</feature>
<protein>
    <recommendedName>
        <fullName evidence="7">Transcription factor TFIIIC complex subunit Tfc6</fullName>
    </recommendedName>
</protein>
<feature type="compositionally biased region" description="Acidic residues" evidence="4">
    <location>
        <begin position="61"/>
        <end position="72"/>
    </location>
</feature>
<dbReference type="GO" id="GO:0000127">
    <property type="term" value="C:transcription factor TFIIIC complex"/>
    <property type="evidence" value="ECO:0007669"/>
    <property type="project" value="TreeGrafter"/>
</dbReference>
<dbReference type="GO" id="GO:0006383">
    <property type="term" value="P:transcription by RNA polymerase III"/>
    <property type="evidence" value="ECO:0007669"/>
    <property type="project" value="TreeGrafter"/>
</dbReference>
<feature type="region of interest" description="Disordered" evidence="4">
    <location>
        <begin position="1"/>
        <end position="95"/>
    </location>
</feature>
<keyword evidence="2" id="KW-0804">Transcription</keyword>
<organism evidence="5 6">
    <name type="scientific">Viridothelium virens</name>
    <name type="common">Speckled blister lichen</name>
    <name type="synonym">Trypethelium virens</name>
    <dbReference type="NCBI Taxonomy" id="1048519"/>
    <lineage>
        <taxon>Eukaryota</taxon>
        <taxon>Fungi</taxon>
        <taxon>Dikarya</taxon>
        <taxon>Ascomycota</taxon>
        <taxon>Pezizomycotina</taxon>
        <taxon>Dothideomycetes</taxon>
        <taxon>Dothideomycetes incertae sedis</taxon>
        <taxon>Trypetheliales</taxon>
        <taxon>Trypetheliaceae</taxon>
        <taxon>Viridothelium</taxon>
    </lineage>
</organism>
<accession>A0A6A6HBJ8</accession>
<dbReference type="PANTHER" id="PTHR15052:SF2">
    <property type="entry name" value="GENERAL TRANSCRIPTION FACTOR 3C POLYPEPTIDE 2"/>
    <property type="match status" value="1"/>
</dbReference>
<sequence length="741" mass="81963">MADSDTPIRRSHRARQPNKKYSIDAFEGIEGLAGSESEDEVLEDAPSDDDAEFNIDHDSELPGEAEAEDSNSVDEGSAGSISEKSKEEGGDDDESVIGSEIEVAQGIGDQALKKKKPQKLRAHVRENKDGITLYTRGTDDFQKSIAKGARLQHSLGQDPDDIIPYVLSRDKWNNDTTLPSRYASETGNGGMRRSFFHTEEMQNQEMDEGWQWYYDQQGEDTIREKQSLSSLDQEEAKRYMTFESPAQTLFIGPKNQIMQILQLGDYLDISKPWQSEATSAVDSETASPKVSERRGWVMNLGSKKVQCLDWVSNRQGHTQYLAVAVEKGGRYADNKPFEAANAPAFAPQPPTPASLHIWSFEATSISENGSWTMNSTFTPRMRLVLCTDWGDIRTFKWCPMPDRDRSESAQQSATRLGLMAGIWADGFLRVIDVSHTASKDETQYLHVNSVAFEARPPSSVFTALAWLSTFDIAASTAQGFVAIFNIADCIKTSSSRPWFFKPISETYIINIASGYPSRPYLLFTTSMSGHLRMTDLRAPESDSVESSRSRLGTPTLAWHETSQSLITCDDSPFIRSLPIRHFFASTAHMKLPAMAPLPHCLVTSPVHASVLVGLADGSVIATNPLRRTQGPRTQLFLQKWFQHEFSGSTPRARELGGEAGGVVRFSDGFKVEVAGTKEPKKEAEKKKPKVDLGFTPLTVYEEKSCITALAWNPNLHCGGWAAAGMGSGLLRVEDIALDRSG</sequence>
<keyword evidence="6" id="KW-1185">Reference proteome</keyword>
<dbReference type="OrthoDB" id="4703at2759"/>
<evidence type="ECO:0000256" key="1">
    <source>
        <dbReference type="ARBA" id="ARBA00004123"/>
    </source>
</evidence>
<evidence type="ECO:0000313" key="6">
    <source>
        <dbReference type="Proteomes" id="UP000800092"/>
    </source>
</evidence>
<dbReference type="Proteomes" id="UP000800092">
    <property type="component" value="Unassembled WGS sequence"/>
</dbReference>
<dbReference type="Gene3D" id="2.130.10.10">
    <property type="entry name" value="YVTN repeat-like/Quinoprotein amine dehydrogenase"/>
    <property type="match status" value="1"/>
</dbReference>
<name>A0A6A6HBJ8_VIRVR</name>
<evidence type="ECO:0008006" key="7">
    <source>
        <dbReference type="Google" id="ProtNLM"/>
    </source>
</evidence>
<evidence type="ECO:0000313" key="5">
    <source>
        <dbReference type="EMBL" id="KAF2235417.1"/>
    </source>
</evidence>
<dbReference type="InterPro" id="IPR052416">
    <property type="entry name" value="GTF3C_component"/>
</dbReference>
<dbReference type="GO" id="GO:0005634">
    <property type="term" value="C:nucleus"/>
    <property type="evidence" value="ECO:0007669"/>
    <property type="project" value="UniProtKB-SubCell"/>
</dbReference>
<proteinExistence type="predicted"/>
<evidence type="ECO:0000256" key="2">
    <source>
        <dbReference type="ARBA" id="ARBA00023163"/>
    </source>
</evidence>
<dbReference type="AlphaFoldDB" id="A0A6A6HBJ8"/>
<dbReference type="InterPro" id="IPR015943">
    <property type="entry name" value="WD40/YVTN_repeat-like_dom_sf"/>
</dbReference>
<dbReference type="SUPFAM" id="SSF50978">
    <property type="entry name" value="WD40 repeat-like"/>
    <property type="match status" value="1"/>
</dbReference>